<sequence length="43" mass="4578">MSSIAVGIDAALSRKDVSLPVCGYLLISFAHTAFNVMRVKAQP</sequence>
<dbReference type="EMBL" id="MH011352">
    <property type="protein sequence ID" value="AVX51638.1"/>
    <property type="molecule type" value="Genomic_DNA"/>
</dbReference>
<reference evidence="1" key="1">
    <citation type="submission" date="2018-02" db="EMBL/GenBank/DDBJ databases">
        <title>Complete Sequence of plasmid pNDM-185.</title>
        <authorList>
            <person name="Li M."/>
            <person name="Jiang Z."/>
            <person name="Zhu Y."/>
            <person name="Tong Y."/>
        </authorList>
    </citation>
    <scope>NUCLEOTIDE SEQUENCE</scope>
    <source>
        <strain evidence="1">185</strain>
        <plasmid evidence="1">pNDM-185</plasmid>
    </source>
</reference>
<organism evidence="1">
    <name type="scientific">Klebsiella pneumoniae</name>
    <dbReference type="NCBI Taxonomy" id="573"/>
    <lineage>
        <taxon>Bacteria</taxon>
        <taxon>Pseudomonadati</taxon>
        <taxon>Pseudomonadota</taxon>
        <taxon>Gammaproteobacteria</taxon>
        <taxon>Enterobacterales</taxon>
        <taxon>Enterobacteriaceae</taxon>
        <taxon>Klebsiella/Raoultella group</taxon>
        <taxon>Klebsiella</taxon>
        <taxon>Klebsiella pneumoniae complex</taxon>
    </lineage>
</organism>
<proteinExistence type="predicted"/>
<evidence type="ECO:0000313" key="1">
    <source>
        <dbReference type="EMBL" id="AVX51638.1"/>
    </source>
</evidence>
<protein>
    <submittedName>
        <fullName evidence="1">Uncharacterized protein</fullName>
    </submittedName>
</protein>
<name>A0A2R4PI54_KLEPN</name>
<accession>A0A2R4PI54</accession>
<geneLocation type="plasmid" evidence="1">
    <name>pNDM-185</name>
</geneLocation>
<keyword evidence="1" id="KW-0614">Plasmid</keyword>
<dbReference type="AlphaFoldDB" id="A0A2R4PI54"/>